<dbReference type="Proteomes" id="UP000533017">
    <property type="component" value="Unassembled WGS sequence"/>
</dbReference>
<evidence type="ECO:0000256" key="1">
    <source>
        <dbReference type="SAM" id="MobiDB-lite"/>
    </source>
</evidence>
<organism evidence="4 5">
    <name type="scientific">Actinopolymorpha cephalotaxi</name>
    <dbReference type="NCBI Taxonomy" id="504797"/>
    <lineage>
        <taxon>Bacteria</taxon>
        <taxon>Bacillati</taxon>
        <taxon>Actinomycetota</taxon>
        <taxon>Actinomycetes</taxon>
        <taxon>Propionibacteriales</taxon>
        <taxon>Actinopolymorphaceae</taxon>
        <taxon>Actinopolymorpha</taxon>
    </lineage>
</organism>
<dbReference type="GO" id="GO:0005829">
    <property type="term" value="C:cytosol"/>
    <property type="evidence" value="ECO:0007669"/>
    <property type="project" value="TreeGrafter"/>
</dbReference>
<accession>A0A1I2WDD9</accession>
<feature type="region of interest" description="Disordered" evidence="1">
    <location>
        <begin position="1"/>
        <end position="22"/>
    </location>
</feature>
<dbReference type="AlphaFoldDB" id="A0A1I2WDD9"/>
<protein>
    <submittedName>
        <fullName evidence="4">D-threo-aldose 1-dehydrogenase</fullName>
        <ecNumber evidence="3">1.1.1.122</ecNumber>
    </submittedName>
</protein>
<dbReference type="Gene3D" id="3.20.20.100">
    <property type="entry name" value="NADP-dependent oxidoreductase domain"/>
    <property type="match status" value="1"/>
</dbReference>
<dbReference type="CDD" id="cd19090">
    <property type="entry name" value="AKR_AKR15A-like"/>
    <property type="match status" value="1"/>
</dbReference>
<evidence type="ECO:0000313" key="5">
    <source>
        <dbReference type="Proteomes" id="UP000199052"/>
    </source>
</evidence>
<name>A0A1I2WDD9_9ACTN</name>
<dbReference type="OrthoDB" id="9768851at2"/>
<feature type="domain" description="NADP-dependent oxidoreductase" evidence="2">
    <location>
        <begin position="36"/>
        <end position="323"/>
    </location>
</feature>
<keyword evidence="3" id="KW-0560">Oxidoreductase</keyword>
<proteinExistence type="predicted"/>
<dbReference type="InterPro" id="IPR023210">
    <property type="entry name" value="NADP_OxRdtase_dom"/>
</dbReference>
<dbReference type="RefSeq" id="WP_092884957.1">
    <property type="nucleotide sequence ID" value="NZ_FOOI01000010.1"/>
</dbReference>
<dbReference type="EMBL" id="FOOI01000010">
    <property type="protein sequence ID" value="SFG99275.1"/>
    <property type="molecule type" value="Genomic_DNA"/>
</dbReference>
<dbReference type="STRING" id="504797.SAMN05421678_110211"/>
<feature type="compositionally biased region" description="Polar residues" evidence="1">
    <location>
        <begin position="1"/>
        <end position="10"/>
    </location>
</feature>
<evidence type="ECO:0000313" key="4">
    <source>
        <dbReference type="EMBL" id="SFG99275.1"/>
    </source>
</evidence>
<dbReference type="EC" id="1.1.1.122" evidence="3"/>
<dbReference type="PANTHER" id="PTHR42686">
    <property type="entry name" value="GH17980P-RELATED"/>
    <property type="match status" value="1"/>
</dbReference>
<dbReference type="InterPro" id="IPR036812">
    <property type="entry name" value="NAD(P)_OxRdtase_dom_sf"/>
</dbReference>
<sequence length="338" mass="35058">MSRTSHTSHVSPPDLGGKHPLARRRLGSTGLEVTPICLGCGVLGGMPGIFGYDVAAERGVATVRAALASPLNFLDTSAGYSDGESERRVGAAIAEQGGLPPGFVLATKVDPDPRTGDYSGDQVRRSAEQSLERLGLDSFDLLYLHDPEVIGFEAATASGGAVEGLIDLAEQGIARHLGVAGGPVDLLGRFVDTGAFEVVLTHNRYTLVDQSARGLLEQARAAGVAVVNAAPFGGGLLAKGPGALRTYAYSEADAGLLARVRAMADTCAAYDVPLGAAALQYSLRQPLITSTVVGISAPERVDQTLAWATWPIPDELWASLQILAESGNDPGSDEEGRS</sequence>
<evidence type="ECO:0000313" key="6">
    <source>
        <dbReference type="Proteomes" id="UP000533017"/>
    </source>
</evidence>
<reference evidence="3 6" key="2">
    <citation type="submission" date="2020-07" db="EMBL/GenBank/DDBJ databases">
        <title>Sequencing the genomes of 1000 actinobacteria strains.</title>
        <authorList>
            <person name="Klenk H.-P."/>
        </authorList>
    </citation>
    <scope>NUCLEOTIDE SEQUENCE [LARGE SCALE GENOMIC DNA]</scope>
    <source>
        <strain evidence="3 6">DSM 45117</strain>
    </source>
</reference>
<evidence type="ECO:0000259" key="2">
    <source>
        <dbReference type="Pfam" id="PF00248"/>
    </source>
</evidence>
<dbReference type="SUPFAM" id="SSF51430">
    <property type="entry name" value="NAD(P)-linked oxidoreductase"/>
    <property type="match status" value="1"/>
</dbReference>
<dbReference type="InterPro" id="IPR020471">
    <property type="entry name" value="AKR"/>
</dbReference>
<dbReference type="GO" id="GO:0047834">
    <property type="term" value="F:D-threo-aldose 1-dehydrogenase activity"/>
    <property type="evidence" value="ECO:0007669"/>
    <property type="project" value="UniProtKB-EC"/>
</dbReference>
<dbReference type="Pfam" id="PF00248">
    <property type="entry name" value="Aldo_ket_red"/>
    <property type="match status" value="1"/>
</dbReference>
<dbReference type="PANTHER" id="PTHR42686:SF1">
    <property type="entry name" value="GH17980P-RELATED"/>
    <property type="match status" value="1"/>
</dbReference>
<evidence type="ECO:0000313" key="3">
    <source>
        <dbReference type="EMBL" id="NYH82636.1"/>
    </source>
</evidence>
<keyword evidence="6" id="KW-1185">Reference proteome</keyword>
<dbReference type="EMBL" id="JACBZA010000001">
    <property type="protein sequence ID" value="NYH82636.1"/>
    <property type="molecule type" value="Genomic_DNA"/>
</dbReference>
<dbReference type="Proteomes" id="UP000199052">
    <property type="component" value="Unassembled WGS sequence"/>
</dbReference>
<reference evidence="4 5" key="1">
    <citation type="submission" date="2016-10" db="EMBL/GenBank/DDBJ databases">
        <authorList>
            <person name="de Groot N.N."/>
        </authorList>
    </citation>
    <scope>NUCLEOTIDE SEQUENCE [LARGE SCALE GENOMIC DNA]</scope>
    <source>
        <strain evidence="4 5">CPCC 202808</strain>
    </source>
</reference>
<gene>
    <name evidence="3" type="ORF">FHR37_001487</name>
    <name evidence="4" type="ORF">SAMN05421678_110211</name>
</gene>